<accession>A0A9N7CYJ0</accession>
<dbReference type="EMBL" id="CP019875">
    <property type="protein sequence ID" value="AQU87946.1"/>
    <property type="molecule type" value="Genomic_DNA"/>
</dbReference>
<protein>
    <submittedName>
        <fullName evidence="2">Uncharacterized protein</fullName>
    </submittedName>
</protein>
<name>A0A9N7CYJ0_9PROT</name>
<organism evidence="2 3">
    <name type="scientific">Komagataeibacter nataicola</name>
    <dbReference type="NCBI Taxonomy" id="265960"/>
    <lineage>
        <taxon>Bacteria</taxon>
        <taxon>Pseudomonadati</taxon>
        <taxon>Pseudomonadota</taxon>
        <taxon>Alphaproteobacteria</taxon>
        <taxon>Acetobacterales</taxon>
        <taxon>Acetobacteraceae</taxon>
        <taxon>Komagataeibacter</taxon>
    </lineage>
</organism>
<evidence type="ECO:0000313" key="3">
    <source>
        <dbReference type="Proteomes" id="UP000189683"/>
    </source>
</evidence>
<gene>
    <name evidence="2" type="ORF">B0W47_11230</name>
</gene>
<dbReference type="KEGG" id="kna:B0W47_11230"/>
<evidence type="ECO:0000256" key="1">
    <source>
        <dbReference type="SAM" id="MobiDB-lite"/>
    </source>
</evidence>
<proteinExistence type="predicted"/>
<dbReference type="AlphaFoldDB" id="A0A9N7CYJ0"/>
<feature type="compositionally biased region" description="Pro residues" evidence="1">
    <location>
        <begin position="164"/>
        <end position="173"/>
    </location>
</feature>
<feature type="region of interest" description="Disordered" evidence="1">
    <location>
        <begin position="156"/>
        <end position="179"/>
    </location>
</feature>
<sequence>MALVAGLAGLSGLSGCGYTDSRAAHRAQMTMIGMNSTDVQSCVGIPDKTKKISDTVQIFEYSRTLNIPSTNDSTLIPLQSVVNLTETTLGGAGKTCIADIRFENDRVTQVHYSGDDDEMMGTDGVCSIVTRGCVRQPVPSMRHVKTGVFGPVSAFHSPRLDAQPAPPPTPVTPAPASAK</sequence>
<evidence type="ECO:0000313" key="2">
    <source>
        <dbReference type="EMBL" id="AQU87946.1"/>
    </source>
</evidence>
<dbReference type="Proteomes" id="UP000189683">
    <property type="component" value="Chromosome"/>
</dbReference>
<reference evidence="3" key="1">
    <citation type="submission" date="2017-02" db="EMBL/GenBank/DDBJ databases">
        <title>zhang.</title>
        <authorList>
            <person name="Zhang H."/>
        </authorList>
    </citation>
    <scope>NUCLEOTIDE SEQUENCE [LARGE SCALE GENOMIC DNA]</scope>
    <source>
        <strain evidence="3">RZS01</strain>
    </source>
</reference>